<keyword evidence="1" id="KW-1133">Transmembrane helix</keyword>
<evidence type="ECO:0000256" key="1">
    <source>
        <dbReference type="SAM" id="Phobius"/>
    </source>
</evidence>
<dbReference type="RefSeq" id="WP_155869189.1">
    <property type="nucleotide sequence ID" value="NZ_CP046322.1"/>
</dbReference>
<dbReference type="AlphaFoldDB" id="A0A6B8TQ24"/>
<reference evidence="2 3" key="1">
    <citation type="submission" date="2019-11" db="EMBL/GenBank/DDBJ databases">
        <title>FDA dAtabase for Regulatory Grade micrObial Sequences (FDA-ARGOS): Supporting development and validation of Infectious Disease Dx tests.</title>
        <authorList>
            <person name="Kerrigan L."/>
            <person name="Long C."/>
            <person name="Tallon L."/>
            <person name="Sadzewicz L."/>
            <person name="Vavikolanu K."/>
            <person name="Mehta A."/>
            <person name="Aluvathingal J."/>
            <person name="Nadendla S."/>
            <person name="Yan Y."/>
            <person name="Sichtig H."/>
        </authorList>
    </citation>
    <scope>NUCLEOTIDE SEQUENCE [LARGE SCALE GENOMIC DNA]</scope>
    <source>
        <strain evidence="2 3">FDAARGOS_674</strain>
    </source>
</reference>
<feature type="transmembrane region" description="Helical" evidence="1">
    <location>
        <begin position="6"/>
        <end position="28"/>
    </location>
</feature>
<keyword evidence="1" id="KW-0812">Transmembrane</keyword>
<sequence length="56" mass="6055">MSTTVLVIAMIAIAVFIVGFAVVARLFIGKQKGYDAEVAEAAEEGRRPDEDNVDTR</sequence>
<accession>A0A6B8TQ24</accession>
<name>A0A6B8TQ24_9CORY</name>
<protein>
    <submittedName>
        <fullName evidence="2">Uncharacterized protein</fullName>
    </submittedName>
</protein>
<dbReference type="EMBL" id="CP046322">
    <property type="protein sequence ID" value="QGS34841.1"/>
    <property type="molecule type" value="Genomic_DNA"/>
</dbReference>
<evidence type="ECO:0000313" key="2">
    <source>
        <dbReference type="EMBL" id="QGS34841.1"/>
    </source>
</evidence>
<dbReference type="KEGG" id="cxe:FOB82_07610"/>
<gene>
    <name evidence="2" type="ORF">FOB82_07610</name>
</gene>
<evidence type="ECO:0000313" key="3">
    <source>
        <dbReference type="Proteomes" id="UP000426857"/>
    </source>
</evidence>
<keyword evidence="1" id="KW-0472">Membrane</keyword>
<proteinExistence type="predicted"/>
<organism evidence="2 3">
    <name type="scientific">Corynebacterium xerosis</name>
    <dbReference type="NCBI Taxonomy" id="1725"/>
    <lineage>
        <taxon>Bacteria</taxon>
        <taxon>Bacillati</taxon>
        <taxon>Actinomycetota</taxon>
        <taxon>Actinomycetes</taxon>
        <taxon>Mycobacteriales</taxon>
        <taxon>Corynebacteriaceae</taxon>
        <taxon>Corynebacterium</taxon>
    </lineage>
</organism>
<dbReference type="Proteomes" id="UP000426857">
    <property type="component" value="Chromosome"/>
</dbReference>